<dbReference type="eggNOG" id="KOG0406">
    <property type="taxonomic scope" value="Eukaryota"/>
</dbReference>
<reference evidence="2" key="2">
    <citation type="submission" date="2013-04" db="UniProtKB">
        <authorList>
            <consortium name="EnsemblPlants"/>
        </authorList>
    </citation>
    <scope>IDENTIFICATION</scope>
</reference>
<dbReference type="InterPro" id="IPR036249">
    <property type="entry name" value="Thioredoxin-like_sf"/>
</dbReference>
<dbReference type="PROSITE" id="PS50404">
    <property type="entry name" value="GST_NTER"/>
    <property type="match status" value="1"/>
</dbReference>
<name>J3L109_ORYBR</name>
<dbReference type="OMA" id="RIHMHEL"/>
<dbReference type="Proteomes" id="UP000006038">
    <property type="component" value="Chromosome 1"/>
</dbReference>
<dbReference type="InterPro" id="IPR004045">
    <property type="entry name" value="Glutathione_S-Trfase_N"/>
</dbReference>
<accession>J3L109</accession>
<reference evidence="2" key="1">
    <citation type="journal article" date="2013" name="Nat. Commun.">
        <title>Whole-genome sequencing of Oryza brachyantha reveals mechanisms underlying Oryza genome evolution.</title>
        <authorList>
            <person name="Chen J."/>
            <person name="Huang Q."/>
            <person name="Gao D."/>
            <person name="Wang J."/>
            <person name="Lang Y."/>
            <person name="Liu T."/>
            <person name="Li B."/>
            <person name="Bai Z."/>
            <person name="Luis Goicoechea J."/>
            <person name="Liang C."/>
            <person name="Chen C."/>
            <person name="Zhang W."/>
            <person name="Sun S."/>
            <person name="Liao Y."/>
            <person name="Zhang X."/>
            <person name="Yang L."/>
            <person name="Song C."/>
            <person name="Wang M."/>
            <person name="Shi J."/>
            <person name="Liu G."/>
            <person name="Liu J."/>
            <person name="Zhou H."/>
            <person name="Zhou W."/>
            <person name="Yu Q."/>
            <person name="An N."/>
            <person name="Chen Y."/>
            <person name="Cai Q."/>
            <person name="Wang B."/>
            <person name="Liu B."/>
            <person name="Min J."/>
            <person name="Huang Y."/>
            <person name="Wu H."/>
            <person name="Li Z."/>
            <person name="Zhang Y."/>
            <person name="Yin Y."/>
            <person name="Song W."/>
            <person name="Jiang J."/>
            <person name="Jackson S.A."/>
            <person name="Wing R.A."/>
            <person name="Wang J."/>
            <person name="Chen M."/>
        </authorList>
    </citation>
    <scope>NUCLEOTIDE SEQUENCE [LARGE SCALE GENOMIC DNA]</scope>
    <source>
        <strain evidence="2">cv. IRGC 101232</strain>
    </source>
</reference>
<dbReference type="Gene3D" id="3.40.30.10">
    <property type="entry name" value="Glutaredoxin"/>
    <property type="match status" value="1"/>
</dbReference>
<dbReference type="Gramene" id="OB01G29150.1">
    <property type="protein sequence ID" value="OB01G29150.1"/>
    <property type="gene ID" value="OB01G29150"/>
</dbReference>
<dbReference type="HOGENOM" id="CLU_011226_19_2_1"/>
<dbReference type="STRING" id="4533.J3L109"/>
<evidence type="ECO:0000259" key="1">
    <source>
        <dbReference type="PROSITE" id="PS50404"/>
    </source>
</evidence>
<dbReference type="AlphaFoldDB" id="J3L109"/>
<keyword evidence="3" id="KW-1185">Reference proteome</keyword>
<evidence type="ECO:0000313" key="2">
    <source>
        <dbReference type="EnsemblPlants" id="OB01G29150.1"/>
    </source>
</evidence>
<dbReference type="EnsemblPlants" id="OB01G29150.1">
    <property type="protein sequence ID" value="OB01G29150.1"/>
    <property type="gene ID" value="OB01G29150"/>
</dbReference>
<protein>
    <recommendedName>
        <fullName evidence="1">GST N-terminal domain-containing protein</fullName>
    </recommendedName>
</protein>
<evidence type="ECO:0000313" key="3">
    <source>
        <dbReference type="Proteomes" id="UP000006038"/>
    </source>
</evidence>
<organism evidence="2">
    <name type="scientific">Oryza brachyantha</name>
    <name type="common">malo sina</name>
    <dbReference type="NCBI Taxonomy" id="4533"/>
    <lineage>
        <taxon>Eukaryota</taxon>
        <taxon>Viridiplantae</taxon>
        <taxon>Streptophyta</taxon>
        <taxon>Embryophyta</taxon>
        <taxon>Tracheophyta</taxon>
        <taxon>Spermatophyta</taxon>
        <taxon>Magnoliopsida</taxon>
        <taxon>Liliopsida</taxon>
        <taxon>Poales</taxon>
        <taxon>Poaceae</taxon>
        <taxon>BOP clade</taxon>
        <taxon>Oryzoideae</taxon>
        <taxon>Oryzeae</taxon>
        <taxon>Oryzinae</taxon>
        <taxon>Oryza</taxon>
    </lineage>
</organism>
<proteinExistence type="predicted"/>
<feature type="domain" description="GST N-terminal" evidence="1">
    <location>
        <begin position="14"/>
        <end position="90"/>
    </location>
</feature>
<dbReference type="Pfam" id="PF02798">
    <property type="entry name" value="GST_N"/>
    <property type="match status" value="1"/>
</dbReference>
<dbReference type="SUPFAM" id="SSF52833">
    <property type="entry name" value="Thioredoxin-like"/>
    <property type="match status" value="1"/>
</dbReference>
<sequence length="90" mass="9616">MAAAGAGDGGGDGEQLTVLGAWGSPFLVRVRLALNLKGLSYEYVEVDLAGKREQLLAANPVHRKIPVLLHAGKPVCESMGLYLRRAFKKV</sequence>
<dbReference type="PANTHER" id="PTHR44548:SF1">
    <property type="entry name" value="GST N-TERMINAL DOMAIN-CONTAINING PROTEIN"/>
    <property type="match status" value="1"/>
</dbReference>
<dbReference type="PANTHER" id="PTHR44548">
    <property type="entry name" value="GST N-TERMINAL DOMAIN-CONTAINING PROTEIN"/>
    <property type="match status" value="1"/>
</dbReference>